<dbReference type="Proteomes" id="UP000827549">
    <property type="component" value="Chromosome 3"/>
</dbReference>
<protein>
    <submittedName>
        <fullName evidence="2">Uncharacterized protein</fullName>
    </submittedName>
</protein>
<dbReference type="AlphaFoldDB" id="A0AAF0Y9A2"/>
<dbReference type="GeneID" id="87806854"/>
<gene>
    <name evidence="2" type="ORF">LOC62_03G003612</name>
</gene>
<proteinExistence type="predicted"/>
<dbReference type="EMBL" id="CP086716">
    <property type="protein sequence ID" value="WOO80101.1"/>
    <property type="molecule type" value="Genomic_DNA"/>
</dbReference>
<feature type="compositionally biased region" description="Low complexity" evidence="1">
    <location>
        <begin position="12"/>
        <end position="22"/>
    </location>
</feature>
<evidence type="ECO:0000313" key="2">
    <source>
        <dbReference type="EMBL" id="WOO80101.1"/>
    </source>
</evidence>
<evidence type="ECO:0000256" key="1">
    <source>
        <dbReference type="SAM" id="MobiDB-lite"/>
    </source>
</evidence>
<reference evidence="2" key="1">
    <citation type="submission" date="2023-10" db="EMBL/GenBank/DDBJ databases">
        <authorList>
            <person name="Noh H."/>
        </authorList>
    </citation>
    <scope>NUCLEOTIDE SEQUENCE</scope>
    <source>
        <strain evidence="2">DUCC4014</strain>
    </source>
</reference>
<evidence type="ECO:0000313" key="3">
    <source>
        <dbReference type="Proteomes" id="UP000827549"/>
    </source>
</evidence>
<sequence>MLEDKSKGKGKVTATVPATAATDHSPNAQATGMDPFDSSGLLSNTFARPPPQVPYTYGAPTTMDGMTATSNLANVDALSSGDDCPR</sequence>
<keyword evidence="3" id="KW-1185">Reference proteome</keyword>
<organism evidence="2 3">
    <name type="scientific">Vanrija pseudolonga</name>
    <dbReference type="NCBI Taxonomy" id="143232"/>
    <lineage>
        <taxon>Eukaryota</taxon>
        <taxon>Fungi</taxon>
        <taxon>Dikarya</taxon>
        <taxon>Basidiomycota</taxon>
        <taxon>Agaricomycotina</taxon>
        <taxon>Tremellomycetes</taxon>
        <taxon>Trichosporonales</taxon>
        <taxon>Trichosporonaceae</taxon>
        <taxon>Vanrija</taxon>
    </lineage>
</organism>
<dbReference type="RefSeq" id="XP_062626133.1">
    <property type="nucleotide sequence ID" value="XM_062770149.1"/>
</dbReference>
<name>A0AAF0Y9A2_9TREE</name>
<feature type="region of interest" description="Disordered" evidence="1">
    <location>
        <begin position="1"/>
        <end position="60"/>
    </location>
</feature>
<accession>A0AAF0Y9A2</accession>